<keyword evidence="4" id="KW-1185">Reference proteome</keyword>
<dbReference type="Proteomes" id="UP000242791">
    <property type="component" value="Unassembled WGS sequence"/>
</dbReference>
<protein>
    <recommendedName>
        <fullName evidence="2">Myb-like domain-containing protein</fullName>
    </recommendedName>
</protein>
<dbReference type="Gene3D" id="1.10.10.60">
    <property type="entry name" value="Homeodomain-like"/>
    <property type="match status" value="1"/>
</dbReference>
<proteinExistence type="predicted"/>
<feature type="compositionally biased region" description="Polar residues" evidence="1">
    <location>
        <begin position="181"/>
        <end position="193"/>
    </location>
</feature>
<reference evidence="3 4" key="1">
    <citation type="submission" date="2015-08" db="EMBL/GenBank/DDBJ databases">
        <title>Emmonsia species relationships and genome sequence.</title>
        <authorList>
            <person name="Cuomo C.A."/>
            <person name="Schwartz I.S."/>
            <person name="Kenyon C."/>
            <person name="De Hoog G.S."/>
            <person name="Govender N.P."/>
            <person name="Botha A."/>
            <person name="Moreno L."/>
            <person name="De Vries M."/>
            <person name="Munoz J.F."/>
            <person name="Stielow J.B."/>
        </authorList>
    </citation>
    <scope>NUCLEOTIDE SEQUENCE [LARGE SCALE GENOMIC DNA]</scope>
    <source>
        <strain evidence="3 4">EI222</strain>
    </source>
</reference>
<evidence type="ECO:0000313" key="4">
    <source>
        <dbReference type="Proteomes" id="UP000242791"/>
    </source>
</evidence>
<dbReference type="OrthoDB" id="4188068at2759"/>
<evidence type="ECO:0000313" key="3">
    <source>
        <dbReference type="EMBL" id="OJD20150.1"/>
    </source>
</evidence>
<name>A0A1J9PV37_9EURO</name>
<organism evidence="3 4">
    <name type="scientific">Blastomyces percursus</name>
    <dbReference type="NCBI Taxonomy" id="1658174"/>
    <lineage>
        <taxon>Eukaryota</taxon>
        <taxon>Fungi</taxon>
        <taxon>Dikarya</taxon>
        <taxon>Ascomycota</taxon>
        <taxon>Pezizomycotina</taxon>
        <taxon>Eurotiomycetes</taxon>
        <taxon>Eurotiomycetidae</taxon>
        <taxon>Onygenales</taxon>
        <taxon>Ajellomycetaceae</taxon>
        <taxon>Blastomyces</taxon>
    </lineage>
</organism>
<sequence length="206" mass="23816">MPNRIKIPTSRPIHNYTSPISVLGPMCLVLAVWMMDHLANSQRVSNEERRDQKNRARSGLGLLPRCLPAKIDSFTALRSHLLSLQLNERLQLLSWLFEGALASCTHEFNESVQSAVHTDSREVTEQIRHGHSKRRQGYGAKPLQWSPEDDARLLNMTEERCSWPEIKKSFPQRTYSALRQRQSTLRKQSTPQEQRNKTRLRPVVLI</sequence>
<dbReference type="AlphaFoldDB" id="A0A1J9PV37"/>
<feature type="region of interest" description="Disordered" evidence="1">
    <location>
        <begin position="181"/>
        <end position="206"/>
    </location>
</feature>
<evidence type="ECO:0000259" key="2">
    <source>
        <dbReference type="PROSITE" id="PS50090"/>
    </source>
</evidence>
<dbReference type="EMBL" id="LGTZ01002036">
    <property type="protein sequence ID" value="OJD20150.1"/>
    <property type="molecule type" value="Genomic_DNA"/>
</dbReference>
<dbReference type="CDD" id="cd00167">
    <property type="entry name" value="SANT"/>
    <property type="match status" value="1"/>
</dbReference>
<evidence type="ECO:0000256" key="1">
    <source>
        <dbReference type="SAM" id="MobiDB-lite"/>
    </source>
</evidence>
<dbReference type="PROSITE" id="PS50090">
    <property type="entry name" value="MYB_LIKE"/>
    <property type="match status" value="1"/>
</dbReference>
<gene>
    <name evidence="3" type="ORF">ACJ73_08518</name>
</gene>
<feature type="domain" description="Myb-like" evidence="2">
    <location>
        <begin position="145"/>
        <end position="186"/>
    </location>
</feature>
<dbReference type="VEuPathDB" id="FungiDB:ACJ73_08518"/>
<accession>A0A1J9PV37</accession>
<comment type="caution">
    <text evidence="3">The sequence shown here is derived from an EMBL/GenBank/DDBJ whole genome shotgun (WGS) entry which is preliminary data.</text>
</comment>
<dbReference type="InterPro" id="IPR001005">
    <property type="entry name" value="SANT/Myb"/>
</dbReference>